<sequence length="1816" mass="195507">MAGPEERGGSSGGGDLKDEDVVAVGSISNVLRRAFLDYYTSDFDKNLNAEWADDVAPDTADSSSVTATDSEGREETNQDDTTTASRIAPDHPYLVLAKERVAAIDANLREKVTQASDLMALLESRRQDAAKKDEQQARELIAQGLVVKAQIPIGPSNFTLHRDELLPFGEFATSLIHARDLLQANHERMLDRSGNGPTAQIKAAKAAIQVPGYLSSTASVSIRKGMTLPKSTAPAHSSYDGNHDEDEEYVSEFVDDDAAVVPPSSSTITTTNNVSNTRKKYKPTRMSKRPPPPTLSTEAQLLNAKILTRMQSTLQFPRNPRYDKSNDSINELAPSFVVEPNPVEFTSYDMGGIYEQLVLLKNVSSLSGRCRILPPSSTFFMLASVLYPDSSGLIAPGLTCQVRVQFAPDTRADYSDSFVVMIETPSGTDIPLQVPLAAHRDPPRLSLPSTLLASCCLIGGTSTTTISCLNSGGRGRFWLVSDADWGVANVLDNIHALQAQPTPTAAAALSIGPFTLSPCDMDLGTGDAADLTLVYTPTVVGTESATFYIVCDNCLVKPFKVAGRGCEIDIAPVTINRVPIEATVASMGPLDRLLFAPIMTHAMATQTFQVVNHTPLALPFEWVVVDKQQHQQLTTTRHATTNHHICEEDKQGQLVSARLRVPFEIAPSTGVLGQGATATFVVTFTPTTVASFGALASLTICHVPPCCLPGAARSNGREDSAALTTVDAMQLTLEGASMPSAIHLNPWIVSFGGDTCLNRDIAAPLVMSNHGPTAVAFRWGHHSQQQHDDNDDDSIDFGGKHDLICHVAPSEGTVPAHGTCTVVVHVTPHRTGRFGFPLTCAVEASSQVVVWVQGHVPRPHIRLLAPEIDFGLVSVGNTATQVLRFQNDSATVATYRFSHVGPPGFVPLLKRTNSTDSMASSRFSFVTSSDASTTDDKPDVPHKCVLSFHPEDGTLQPGEEGVVSIVCTSGKYPERFRGSVQCEVMDAAAATCISARGEIQCPQVYLSQTKVALGTTYIGVPVTRTLALVNVSNLPAPFKWVEPLGKSKAYSVEFHPRSGTLESKQSLDVTIVFTGRAPGLTDVVFSCQVRGVLVPLGFELVTLQKGLVLSYQLVDDTVSQGTAVVVSPDAPPVGSSLPKLHFGEHVPLFARKSLHLLIRNHSGIPAKLSLEARKYNTTLPDNATMLPQASSLEPRDKAFQSESGRQYKSNQANVHQDRMLLSAGLGVALLCAPSTVSIAPWEQTVVTVTALNNMSGRYVDDIVVKLDTMPPVRLSATINVVGCPLSINPNCVGLRMHHDPRFPLLEFGILPLQADIVTRKVQVINTGPIPAKVTWKLAEYRDPDAVERVVDVTVTVGPRNLVDVRIHLHVQKDDIAVPFTVEPMERVIAKHDHANFVMTFHPQSCPVGVARALVVADAEWLHGENAAVYRPDSSLSNQSSTSSLMMGAVGKALKAVRLTNALGKAKPGGALNFKSVACVQLAVTGEIVPPALHWDKASPSRATFTTWSLHPPTHPSMFQTMQLVNRLATKLTFRLDTAGPFSIVQATAAANNHHHPLSASVVSPTSRPLAFNQHPTPSFTLGPSQSVQVRVQFHPPPTPSTTTTLPATSSSLSTAVSLSGHLGIRFSHGSVQTIALQGRVLRPQLVLAPSQFHFGRVHCERTHTIRVFLANPTEVDVHFTVHHHHHHTPSSQQLQPPHPSAADDDPTVFQIATMSGTLRGPTLPLHTAGAAVPTPSPDYAAAINPPMEIVVTFAPSQPKKYKSRFRFDVVMGDGFDLVLEGEGTLVEHKQQPSGSRAVPRAAPLRHSHYMLGKVKE</sequence>
<evidence type="ECO:0000313" key="5">
    <source>
        <dbReference type="Proteomes" id="UP000285430"/>
    </source>
</evidence>
<dbReference type="InterPro" id="IPR013783">
    <property type="entry name" value="Ig-like_fold"/>
</dbReference>
<dbReference type="Gene3D" id="2.60.40.10">
    <property type="entry name" value="Immunoglobulins"/>
    <property type="match status" value="8"/>
</dbReference>
<dbReference type="PANTHER" id="PTHR46348:SF1">
    <property type="entry name" value="DELETED IN LUNG AND ESOPHAGEAL CANCER PROTEIN 1"/>
    <property type="match status" value="1"/>
</dbReference>
<dbReference type="Pfam" id="PF23316">
    <property type="entry name" value="Ig_DLEC1_6th"/>
    <property type="match status" value="1"/>
</dbReference>
<feature type="domain" description="Deleted in lung and esophageal cancer protein 1 Ig-like" evidence="2">
    <location>
        <begin position="336"/>
        <end position="423"/>
    </location>
</feature>
<evidence type="ECO:0000313" key="6">
    <source>
        <dbReference type="Proteomes" id="UP000285712"/>
    </source>
</evidence>
<dbReference type="Proteomes" id="UP000285712">
    <property type="component" value="Unassembled WGS sequence"/>
</dbReference>
<dbReference type="EMBL" id="QUTG01003444">
    <property type="protein sequence ID" value="RHY91572.1"/>
    <property type="molecule type" value="Genomic_DNA"/>
</dbReference>
<dbReference type="EMBL" id="QUTH01005067">
    <property type="protein sequence ID" value="RHZ11017.1"/>
    <property type="molecule type" value="Genomic_DNA"/>
</dbReference>
<feature type="region of interest" description="Disordered" evidence="1">
    <location>
        <begin position="260"/>
        <end position="296"/>
    </location>
</feature>
<accession>A0A3R6XGI2</accession>
<dbReference type="Pfam" id="PF23277">
    <property type="entry name" value="Ig_Dlec1_1"/>
    <property type="match status" value="1"/>
</dbReference>
<gene>
    <name evidence="3" type="ORF">DYB35_003563</name>
    <name evidence="4" type="ORF">DYB37_004118</name>
</gene>
<feature type="compositionally biased region" description="Low complexity" evidence="1">
    <location>
        <begin position="260"/>
        <end position="276"/>
    </location>
</feature>
<dbReference type="InterPro" id="IPR059041">
    <property type="entry name" value="Ig_DLEC1_1"/>
</dbReference>
<dbReference type="PANTHER" id="PTHR46348">
    <property type="entry name" value="DELETED IN LUNG AND ESOPHAGEAL CANCER PROTEIN 1"/>
    <property type="match status" value="1"/>
</dbReference>
<evidence type="ECO:0000259" key="2">
    <source>
        <dbReference type="Pfam" id="PF23277"/>
    </source>
</evidence>
<dbReference type="VEuPathDB" id="FungiDB:H257_15541"/>
<dbReference type="GO" id="GO:0005929">
    <property type="term" value="C:cilium"/>
    <property type="evidence" value="ECO:0007669"/>
    <property type="project" value="TreeGrafter"/>
</dbReference>
<dbReference type="GO" id="GO:0005737">
    <property type="term" value="C:cytoplasm"/>
    <property type="evidence" value="ECO:0007669"/>
    <property type="project" value="TreeGrafter"/>
</dbReference>
<feature type="compositionally biased region" description="Low complexity" evidence="1">
    <location>
        <begin position="57"/>
        <end position="69"/>
    </location>
</feature>
<comment type="caution">
    <text evidence="4">The sequence shown here is derived from an EMBL/GenBank/DDBJ whole genome shotgun (WGS) entry which is preliminary data.</text>
</comment>
<feature type="compositionally biased region" description="Basic residues" evidence="1">
    <location>
        <begin position="277"/>
        <end position="288"/>
    </location>
</feature>
<reference evidence="5 6" key="1">
    <citation type="submission" date="2018-08" db="EMBL/GenBank/DDBJ databases">
        <title>Aphanomyces genome sequencing and annotation.</title>
        <authorList>
            <person name="Minardi D."/>
            <person name="Oidtmann B."/>
            <person name="Van Der Giezen M."/>
            <person name="Studholme D.J."/>
        </authorList>
    </citation>
    <scope>NUCLEOTIDE SEQUENCE [LARGE SCALE GENOMIC DNA]</scope>
    <source>
        <strain evidence="4 5">Da</strain>
        <strain evidence="3 6">Sv</strain>
    </source>
</reference>
<name>A0A3R6XGI2_APHAT</name>
<protein>
    <recommendedName>
        <fullName evidence="2">Deleted in lung and esophageal cancer protein 1 Ig-like domain-containing protein</fullName>
    </recommendedName>
</protein>
<dbReference type="Proteomes" id="UP000285430">
    <property type="component" value="Unassembled WGS sequence"/>
</dbReference>
<evidence type="ECO:0000313" key="3">
    <source>
        <dbReference type="EMBL" id="RHY91572.1"/>
    </source>
</evidence>
<dbReference type="GO" id="GO:0008285">
    <property type="term" value="P:negative regulation of cell population proliferation"/>
    <property type="evidence" value="ECO:0007669"/>
    <property type="project" value="InterPro"/>
</dbReference>
<dbReference type="GO" id="GO:0015631">
    <property type="term" value="F:tubulin binding"/>
    <property type="evidence" value="ECO:0007669"/>
    <property type="project" value="TreeGrafter"/>
</dbReference>
<evidence type="ECO:0000313" key="4">
    <source>
        <dbReference type="EMBL" id="RHZ11017.1"/>
    </source>
</evidence>
<dbReference type="InterPro" id="IPR033304">
    <property type="entry name" value="DLEC1"/>
</dbReference>
<organism evidence="4 5">
    <name type="scientific">Aphanomyces astaci</name>
    <name type="common">Crayfish plague agent</name>
    <dbReference type="NCBI Taxonomy" id="112090"/>
    <lineage>
        <taxon>Eukaryota</taxon>
        <taxon>Sar</taxon>
        <taxon>Stramenopiles</taxon>
        <taxon>Oomycota</taxon>
        <taxon>Saprolegniomycetes</taxon>
        <taxon>Saprolegniales</taxon>
        <taxon>Verrucalvaceae</taxon>
        <taxon>Aphanomyces</taxon>
    </lineage>
</organism>
<evidence type="ECO:0000256" key="1">
    <source>
        <dbReference type="SAM" id="MobiDB-lite"/>
    </source>
</evidence>
<feature type="region of interest" description="Disordered" evidence="1">
    <location>
        <begin position="56"/>
        <end position="87"/>
    </location>
</feature>
<feature type="region of interest" description="Disordered" evidence="1">
    <location>
        <begin position="1681"/>
        <end position="1705"/>
    </location>
</feature>
<proteinExistence type="predicted"/>